<feature type="compositionally biased region" description="Low complexity" evidence="2">
    <location>
        <begin position="92"/>
        <end position="104"/>
    </location>
</feature>
<dbReference type="InterPro" id="IPR001680">
    <property type="entry name" value="WD40_rpt"/>
</dbReference>
<dbReference type="SUPFAM" id="SSF50978">
    <property type="entry name" value="WD40 repeat-like"/>
    <property type="match status" value="1"/>
</dbReference>
<comment type="caution">
    <text evidence="3">The sequence shown here is derived from an EMBL/GenBank/DDBJ whole genome shotgun (WGS) entry which is preliminary data.</text>
</comment>
<dbReference type="InterPro" id="IPR036322">
    <property type="entry name" value="WD40_repeat_dom_sf"/>
</dbReference>
<reference evidence="3" key="1">
    <citation type="submission" date="2023-03" db="EMBL/GenBank/DDBJ databases">
        <authorList>
            <person name="Steffen K."/>
            <person name="Cardenas P."/>
        </authorList>
    </citation>
    <scope>NUCLEOTIDE SEQUENCE</scope>
</reference>
<dbReference type="PANTHER" id="PTHR44499">
    <property type="entry name" value="JOUBERIN"/>
    <property type="match status" value="1"/>
</dbReference>
<dbReference type="PROSITE" id="PS50294">
    <property type="entry name" value="WD_REPEATS_REGION"/>
    <property type="match status" value="1"/>
</dbReference>
<feature type="region of interest" description="Disordered" evidence="2">
    <location>
        <begin position="188"/>
        <end position="214"/>
    </location>
</feature>
<evidence type="ECO:0000313" key="4">
    <source>
        <dbReference type="Proteomes" id="UP001174909"/>
    </source>
</evidence>
<dbReference type="SMART" id="SM00320">
    <property type="entry name" value="WD40"/>
    <property type="match status" value="4"/>
</dbReference>
<feature type="compositionally biased region" description="Acidic residues" evidence="2">
    <location>
        <begin position="77"/>
        <end position="91"/>
    </location>
</feature>
<evidence type="ECO:0000256" key="2">
    <source>
        <dbReference type="SAM" id="MobiDB-lite"/>
    </source>
</evidence>
<feature type="compositionally biased region" description="Basic and acidic residues" evidence="2">
    <location>
        <begin position="117"/>
        <end position="135"/>
    </location>
</feature>
<protein>
    <submittedName>
        <fullName evidence="3">Jouberin</fullName>
    </submittedName>
</protein>
<dbReference type="PROSITE" id="PS50082">
    <property type="entry name" value="WD_REPEATS_2"/>
    <property type="match status" value="2"/>
</dbReference>
<gene>
    <name evidence="3" type="ORF">GBAR_LOCUS31698</name>
</gene>
<proteinExistence type="predicted"/>
<dbReference type="PANTHER" id="PTHR44499:SF1">
    <property type="entry name" value="JOUBERIN"/>
    <property type="match status" value="1"/>
</dbReference>
<dbReference type="InterPro" id="IPR015943">
    <property type="entry name" value="WD40/YVTN_repeat-like_dom_sf"/>
</dbReference>
<dbReference type="GO" id="GO:0036064">
    <property type="term" value="C:ciliary basal body"/>
    <property type="evidence" value="ECO:0007669"/>
    <property type="project" value="TreeGrafter"/>
</dbReference>
<organism evidence="3 4">
    <name type="scientific">Geodia barretti</name>
    <name type="common">Barrett's horny sponge</name>
    <dbReference type="NCBI Taxonomy" id="519541"/>
    <lineage>
        <taxon>Eukaryota</taxon>
        <taxon>Metazoa</taxon>
        <taxon>Porifera</taxon>
        <taxon>Demospongiae</taxon>
        <taxon>Heteroscleromorpha</taxon>
        <taxon>Tetractinellida</taxon>
        <taxon>Astrophorina</taxon>
        <taxon>Geodiidae</taxon>
        <taxon>Geodia</taxon>
    </lineage>
</organism>
<feature type="compositionally biased region" description="Basic residues" evidence="2">
    <location>
        <begin position="106"/>
        <end position="116"/>
    </location>
</feature>
<dbReference type="Gene3D" id="2.130.10.10">
    <property type="entry name" value="YVTN repeat-like/Quinoprotein amine dehydrogenase"/>
    <property type="match status" value="1"/>
</dbReference>
<name>A0AA35XNE7_GEOBA</name>
<keyword evidence="4" id="KW-1185">Reference proteome</keyword>
<feature type="repeat" description="WD" evidence="1">
    <location>
        <begin position="651"/>
        <end position="683"/>
    </location>
</feature>
<sequence length="735" mass="81560">MRTPKVRGRVPITTNTTPTCCVEEAMSEQIDDRLTASQGEHNVSEARRRRHRSTRRGGSAMIRSNRPPSGEGRGEAEGGDEGETEGGEEGESSSVYSSSAPSTSARYRRSLKRVREKRQERGTVEEDGGGSEREGGAQTHPPQRQEEEEEEEERVEGKSVPLAASPDGSNLDDTTARITSLLQRIEGDPLQETQENDHRGVSSLPSPSPPPPQPTLALTVHKADRLRPDLVVTHPLVRVCLVSCESGELVKKPRPDRRVTSYYEDGVECILPVLTQPWRNKGQRFQPQWEETLLFNEDLSLFTSHQNLLLFELLDFSSPSNHHTAWRSRRQQIGGESWHQIAWAFLRMGGDGSRLQGSEGEGGGSEAREMEEKWRSIGKVCRLQLYCYPKRRRSKPLSSISEIWELWRSYKRKPYPSTLYVTLNEATPTRIETTPTTRSMDPSQPEVGGESVEQMMGRLHTHSRRTVEPVKKLVSVPVRLPGHTCHLPTSLHSHLHPPSHATGCSVLSFSPDGHYLGAGYTAAPHKDRYTLVVYEVSTLSVVLYSDAHRGYIYSLSWSHDSHMISTASADGLVKVFSLASGGEVASLPHPCYMYTVCFIPPPPPLTPHPPPSTLPPPPPPSHLLSLFTGGYDRAIRVWTLGPSRVQLAQELKGHRGHVNSICVASSGEVMFSGDSVGEVMVWSREEPDKNLWCLQRAVSTQKSPAPVLSLCLHPGGKRLLVHTTTGRLAMIDLRV</sequence>
<feature type="region of interest" description="Disordered" evidence="2">
    <location>
        <begin position="1"/>
        <end position="173"/>
    </location>
</feature>
<dbReference type="EMBL" id="CASHTH010004501">
    <property type="protein sequence ID" value="CAI8058302.1"/>
    <property type="molecule type" value="Genomic_DNA"/>
</dbReference>
<dbReference type="GO" id="GO:0044458">
    <property type="term" value="P:motile cilium assembly"/>
    <property type="evidence" value="ECO:0007669"/>
    <property type="project" value="TreeGrafter"/>
</dbReference>
<dbReference type="InterPro" id="IPR052803">
    <property type="entry name" value="Cilium-Associated_Jouberin"/>
</dbReference>
<accession>A0AA35XNE7</accession>
<dbReference type="Proteomes" id="UP001174909">
    <property type="component" value="Unassembled WGS sequence"/>
</dbReference>
<keyword evidence="1" id="KW-0853">WD repeat</keyword>
<dbReference type="AlphaFoldDB" id="A0AA35XNE7"/>
<evidence type="ECO:0000313" key="3">
    <source>
        <dbReference type="EMBL" id="CAI8058302.1"/>
    </source>
</evidence>
<feature type="repeat" description="WD" evidence="1">
    <location>
        <begin position="545"/>
        <end position="586"/>
    </location>
</feature>
<dbReference type="Pfam" id="PF00400">
    <property type="entry name" value="WD40"/>
    <property type="match status" value="2"/>
</dbReference>
<evidence type="ECO:0000256" key="1">
    <source>
        <dbReference type="PROSITE-ProRule" id="PRU00221"/>
    </source>
</evidence>